<dbReference type="Proteomes" id="UP000002316">
    <property type="component" value="Chromosome 3"/>
</dbReference>
<reference evidence="4" key="1">
    <citation type="journal article" date="2010" name="PLoS Negl. Trop. Dis.">
        <title>The genome sequence of Trypanosoma brucei gambiense, causative agent of chronic human african trypanosomiasis.</title>
        <authorList>
            <person name="Jackson A.P."/>
            <person name="Sanders M."/>
            <person name="Berry A."/>
            <person name="McQuillan J."/>
            <person name="Aslett M.A."/>
            <person name="Quail M.A."/>
            <person name="Chukualim B."/>
            <person name="Capewell P."/>
            <person name="MacLeod A."/>
            <person name="Melville S.E."/>
            <person name="Gibson W."/>
            <person name="Barry J.D."/>
            <person name="Berriman M."/>
            <person name="Hertz-Fowler C."/>
        </authorList>
    </citation>
    <scope>NUCLEOTIDE SEQUENCE [LARGE SCALE GENOMIC DNA]</scope>
    <source>
        <strain evidence="4">MHOM/CI/86/DAL972</strain>
    </source>
</reference>
<dbReference type="KEGG" id="tbg:TbgDal_III5870"/>
<evidence type="ECO:0000313" key="3">
    <source>
        <dbReference type="EMBL" id="CBH10245.1"/>
    </source>
</evidence>
<dbReference type="OrthoDB" id="263759at2759"/>
<evidence type="ECO:0000256" key="1">
    <source>
        <dbReference type="SAM" id="MobiDB-lite"/>
    </source>
</evidence>
<dbReference type="GeneID" id="23859400"/>
<evidence type="ECO:0000256" key="2">
    <source>
        <dbReference type="SAM" id="Phobius"/>
    </source>
</evidence>
<dbReference type="VEuPathDB" id="TriTrypDB:Tbg972.3.5870"/>
<keyword evidence="2" id="KW-1133">Transmembrane helix</keyword>
<feature type="transmembrane region" description="Helical" evidence="2">
    <location>
        <begin position="206"/>
        <end position="224"/>
    </location>
</feature>
<accession>C9ZKM9</accession>
<dbReference type="AlphaFoldDB" id="C9ZKM9"/>
<keyword evidence="2" id="KW-0812">Transmembrane</keyword>
<dbReference type="EMBL" id="FN554966">
    <property type="protein sequence ID" value="CBH10245.1"/>
    <property type="molecule type" value="Genomic_DNA"/>
</dbReference>
<keyword evidence="2" id="KW-0472">Membrane</keyword>
<proteinExistence type="predicted"/>
<organism evidence="3 4">
    <name type="scientific">Trypanosoma brucei gambiense (strain MHOM/CI/86/DAL972)</name>
    <dbReference type="NCBI Taxonomy" id="679716"/>
    <lineage>
        <taxon>Eukaryota</taxon>
        <taxon>Discoba</taxon>
        <taxon>Euglenozoa</taxon>
        <taxon>Kinetoplastea</taxon>
        <taxon>Metakinetoplastina</taxon>
        <taxon>Trypanosomatida</taxon>
        <taxon>Trypanosomatidae</taxon>
        <taxon>Trypanosoma</taxon>
    </lineage>
</organism>
<evidence type="ECO:0000313" key="4">
    <source>
        <dbReference type="Proteomes" id="UP000002316"/>
    </source>
</evidence>
<feature type="transmembrane region" description="Helical" evidence="2">
    <location>
        <begin position="176"/>
        <end position="200"/>
    </location>
</feature>
<name>C9ZKM9_TRYB9</name>
<feature type="region of interest" description="Disordered" evidence="1">
    <location>
        <begin position="295"/>
        <end position="318"/>
    </location>
</feature>
<gene>
    <name evidence="3" type="ORF">TbgDal_III5870</name>
</gene>
<sequence length="318" mass="33931">MLRLINRGNKRCDEPWSPLFYPLQPCLIVIRVGRAAISSVASRKLCVALSPRLLGEGIASNVSLSSRVQREAFYYVVSYLSLRRPVLIAWPVEKVLWIIGRNASGSVSGTTTNIMSRLAGQPLVRQVTAVALHGGIASTAAAVVVQIGGRSFVLLRRAITDSSFSKLSLQQYCHDVVTILASAGVSVAGGGVGAVVGGFILPGIGTVIGCIVGSFGGGLVPYALRDEGPEKKQQQMAQHCYNPTRPLKILEEDDGWLYITDCTGDSQYMFYDQMGGGETKSILEEDGAVSGVKVENCDVDGSDDSVGSEWEDVKDADS</sequence>
<protein>
    <submittedName>
        <fullName evidence="3">Uncharacterized protein</fullName>
    </submittedName>
</protein>
<dbReference type="RefSeq" id="XP_011772535.1">
    <property type="nucleotide sequence ID" value="XM_011774233.1"/>
</dbReference>